<keyword evidence="3 4" id="KW-0443">Lipid metabolism</keyword>
<feature type="short sequence motif" description="DGA/G" evidence="4">
    <location>
        <begin position="158"/>
        <end position="160"/>
    </location>
</feature>
<evidence type="ECO:0000256" key="4">
    <source>
        <dbReference type="PROSITE-ProRule" id="PRU01161"/>
    </source>
</evidence>
<dbReference type="RefSeq" id="WP_284722768.1">
    <property type="nucleotide sequence ID" value="NZ_BSND01000004.1"/>
</dbReference>
<evidence type="ECO:0000256" key="1">
    <source>
        <dbReference type="ARBA" id="ARBA00022801"/>
    </source>
</evidence>
<feature type="domain" description="PNPLA" evidence="5">
    <location>
        <begin position="9"/>
        <end position="171"/>
    </location>
</feature>
<dbReference type="PANTHER" id="PTHR14226:SF76">
    <property type="entry name" value="NTE FAMILY PROTEIN RSSA"/>
    <property type="match status" value="1"/>
</dbReference>
<comment type="caution">
    <text evidence="6">The sequence shown here is derived from an EMBL/GenBank/DDBJ whole genome shotgun (WGS) entry which is preliminary data.</text>
</comment>
<organism evidence="6 7">
    <name type="scientific">Methylophaga thalassica</name>
    <dbReference type="NCBI Taxonomy" id="40223"/>
    <lineage>
        <taxon>Bacteria</taxon>
        <taxon>Pseudomonadati</taxon>
        <taxon>Pseudomonadota</taxon>
        <taxon>Gammaproteobacteria</taxon>
        <taxon>Thiotrichales</taxon>
        <taxon>Piscirickettsiaceae</taxon>
        <taxon>Methylophaga</taxon>
    </lineage>
</organism>
<keyword evidence="7" id="KW-1185">Reference proteome</keyword>
<dbReference type="Gene3D" id="3.40.1090.10">
    <property type="entry name" value="Cytosolic phospholipase A2 catalytic domain"/>
    <property type="match status" value="2"/>
</dbReference>
<evidence type="ECO:0000313" key="7">
    <source>
        <dbReference type="Proteomes" id="UP001161423"/>
    </source>
</evidence>
<dbReference type="Proteomes" id="UP001161423">
    <property type="component" value="Unassembled WGS sequence"/>
</dbReference>
<evidence type="ECO:0000256" key="2">
    <source>
        <dbReference type="ARBA" id="ARBA00022963"/>
    </source>
</evidence>
<reference evidence="6" key="2">
    <citation type="submission" date="2023-01" db="EMBL/GenBank/DDBJ databases">
        <title>Draft genome sequence of Methylophaga thalassica strain NBRC 102424.</title>
        <authorList>
            <person name="Sun Q."/>
            <person name="Mori K."/>
        </authorList>
    </citation>
    <scope>NUCLEOTIDE SEQUENCE</scope>
    <source>
        <strain evidence="6">NBRC 102424</strain>
    </source>
</reference>
<gene>
    <name evidence="6" type="primary">ychK</name>
    <name evidence="6" type="ORF">GCM10007891_12120</name>
</gene>
<dbReference type="PROSITE" id="PS51635">
    <property type="entry name" value="PNPLA"/>
    <property type="match status" value="1"/>
</dbReference>
<feature type="short sequence motif" description="GXSXG" evidence="4">
    <location>
        <begin position="40"/>
        <end position="44"/>
    </location>
</feature>
<dbReference type="InterPro" id="IPR016035">
    <property type="entry name" value="Acyl_Trfase/lysoPLipase"/>
</dbReference>
<evidence type="ECO:0000259" key="5">
    <source>
        <dbReference type="PROSITE" id="PS51635"/>
    </source>
</evidence>
<reference evidence="6" key="1">
    <citation type="journal article" date="2014" name="Int. J. Syst. Evol. Microbiol.">
        <title>Complete genome of a new Firmicutes species belonging to the dominant human colonic microbiota ('Ruminococcus bicirculans') reveals two chromosomes and a selective capacity to utilize plant glucans.</title>
        <authorList>
            <consortium name="NISC Comparative Sequencing Program"/>
            <person name="Wegmann U."/>
            <person name="Louis P."/>
            <person name="Goesmann A."/>
            <person name="Henrissat B."/>
            <person name="Duncan S.H."/>
            <person name="Flint H.J."/>
        </authorList>
    </citation>
    <scope>NUCLEOTIDE SEQUENCE</scope>
    <source>
        <strain evidence="6">NBRC 102424</strain>
    </source>
</reference>
<protein>
    <submittedName>
        <fullName evidence="6">Phosphoesterase</fullName>
    </submittedName>
</protein>
<dbReference type="SUPFAM" id="SSF52151">
    <property type="entry name" value="FabD/lysophospholipase-like"/>
    <property type="match status" value="1"/>
</dbReference>
<feature type="active site" description="Nucleophile" evidence="4">
    <location>
        <position position="42"/>
    </location>
</feature>
<evidence type="ECO:0000256" key="3">
    <source>
        <dbReference type="ARBA" id="ARBA00023098"/>
    </source>
</evidence>
<dbReference type="Pfam" id="PF01734">
    <property type="entry name" value="Patatin"/>
    <property type="match status" value="1"/>
</dbReference>
<dbReference type="InterPro" id="IPR050301">
    <property type="entry name" value="NTE"/>
</dbReference>
<dbReference type="EMBL" id="BSND01000004">
    <property type="protein sequence ID" value="GLP99358.1"/>
    <property type="molecule type" value="Genomic_DNA"/>
</dbReference>
<accession>A0ABQ5TTS9</accession>
<evidence type="ECO:0000313" key="6">
    <source>
        <dbReference type="EMBL" id="GLP99358.1"/>
    </source>
</evidence>
<keyword evidence="1 4" id="KW-0378">Hydrolase</keyword>
<dbReference type="InterPro" id="IPR002641">
    <property type="entry name" value="PNPLA_dom"/>
</dbReference>
<keyword evidence="2 4" id="KW-0442">Lipid degradation</keyword>
<proteinExistence type="predicted"/>
<dbReference type="PANTHER" id="PTHR14226">
    <property type="entry name" value="NEUROPATHY TARGET ESTERASE/SWISS CHEESE D.MELANOGASTER"/>
    <property type="match status" value="1"/>
</dbReference>
<feature type="active site" description="Proton acceptor" evidence="4">
    <location>
        <position position="158"/>
    </location>
</feature>
<comment type="caution">
    <text evidence="4">Lacks conserved residue(s) required for the propagation of feature annotation.</text>
</comment>
<name>A0ABQ5TTS9_9GAMM</name>
<sequence length="310" mass="34195">MSEKLKVGLALGSGAARGWAHIGIIRQLEKLGVTPDIVTGTSIGALVGAAYVANNIDKLNDWVLRLDKLKTAQYFAINRSLQGFVNKNRLRSFLNEYVVEQDVAIEDVQTRFATVATDLYSGREIWNTRGNIMDAVWSSMSLPGLFPAIKHNNRWLIDGGLVNPVPVSLCRALGADVVIAVNLNSGIVGKHFRTDIDDSEPEATLDLPTSWTGKVSHMVADYTNNLFPKRREEKEEAPALLDAIAASINITQDRITRSRMAGDPPEIILNPRLSHIGILEFYRAGEAIEEGIACVKRQQTELGYYLPIDK</sequence>